<dbReference type="AlphaFoldDB" id="A0AAN6MWW8"/>
<organism evidence="1 2">
    <name type="scientific">Diplogelasinospora grovesii</name>
    <dbReference type="NCBI Taxonomy" id="303347"/>
    <lineage>
        <taxon>Eukaryota</taxon>
        <taxon>Fungi</taxon>
        <taxon>Dikarya</taxon>
        <taxon>Ascomycota</taxon>
        <taxon>Pezizomycotina</taxon>
        <taxon>Sordariomycetes</taxon>
        <taxon>Sordariomycetidae</taxon>
        <taxon>Sordariales</taxon>
        <taxon>Diplogelasinosporaceae</taxon>
        <taxon>Diplogelasinospora</taxon>
    </lineage>
</organism>
<protein>
    <submittedName>
        <fullName evidence="1">Uncharacterized protein</fullName>
    </submittedName>
</protein>
<reference evidence="2" key="1">
    <citation type="journal article" date="2023" name="Mol. Phylogenet. Evol.">
        <title>Genome-scale phylogeny and comparative genomics of the fungal order Sordariales.</title>
        <authorList>
            <person name="Hensen N."/>
            <person name="Bonometti L."/>
            <person name="Westerberg I."/>
            <person name="Brannstrom I.O."/>
            <person name="Guillou S."/>
            <person name="Cros-Aarteil S."/>
            <person name="Calhoun S."/>
            <person name="Haridas S."/>
            <person name="Kuo A."/>
            <person name="Mondo S."/>
            <person name="Pangilinan J."/>
            <person name="Riley R."/>
            <person name="LaButti K."/>
            <person name="Andreopoulos B."/>
            <person name="Lipzen A."/>
            <person name="Chen C."/>
            <person name="Yan M."/>
            <person name="Daum C."/>
            <person name="Ng V."/>
            <person name="Clum A."/>
            <person name="Steindorff A."/>
            <person name="Ohm R.A."/>
            <person name="Martin F."/>
            <person name="Silar P."/>
            <person name="Natvig D.O."/>
            <person name="Lalanne C."/>
            <person name="Gautier V."/>
            <person name="Ament-Velasquez S.L."/>
            <person name="Kruys A."/>
            <person name="Hutchinson M.I."/>
            <person name="Powell A.J."/>
            <person name="Barry K."/>
            <person name="Miller A.N."/>
            <person name="Grigoriev I.V."/>
            <person name="Debuchy R."/>
            <person name="Gladieux P."/>
            <person name="Hiltunen Thoren M."/>
            <person name="Johannesson H."/>
        </authorList>
    </citation>
    <scope>NUCLEOTIDE SEQUENCE [LARGE SCALE GENOMIC DNA]</scope>
    <source>
        <strain evidence="2">CBS 340.73</strain>
    </source>
</reference>
<sequence>MGAELAMYGQAAYARHLRVSFLLACFTTHLAGGASGKIGLPSQPGPAQLRLARGREPGGRGPRDLGGATGQVRAVGGFIMYFRGRYRSLSENLIRK</sequence>
<accession>A0AAN6MWW8</accession>
<dbReference type="EMBL" id="MU853948">
    <property type="protein sequence ID" value="KAK3934990.1"/>
    <property type="molecule type" value="Genomic_DNA"/>
</dbReference>
<evidence type="ECO:0000313" key="2">
    <source>
        <dbReference type="Proteomes" id="UP001303473"/>
    </source>
</evidence>
<dbReference type="Proteomes" id="UP001303473">
    <property type="component" value="Unassembled WGS sequence"/>
</dbReference>
<gene>
    <name evidence="1" type="ORF">QBC46DRAFT_398532</name>
</gene>
<proteinExistence type="predicted"/>
<name>A0AAN6MWW8_9PEZI</name>
<keyword evidence="2" id="KW-1185">Reference proteome</keyword>
<evidence type="ECO:0000313" key="1">
    <source>
        <dbReference type="EMBL" id="KAK3934990.1"/>
    </source>
</evidence>
<comment type="caution">
    <text evidence="1">The sequence shown here is derived from an EMBL/GenBank/DDBJ whole genome shotgun (WGS) entry which is preliminary data.</text>
</comment>